<dbReference type="InterPro" id="IPR050742">
    <property type="entry name" value="Helicase_Restrict-Modif_Enz"/>
</dbReference>
<dbReference type="PANTHER" id="PTHR47396:SF1">
    <property type="entry name" value="ATP-DEPENDENT HELICASE IRC3-RELATED"/>
    <property type="match status" value="1"/>
</dbReference>
<dbReference type="GO" id="GO:0016787">
    <property type="term" value="F:hydrolase activity"/>
    <property type="evidence" value="ECO:0007669"/>
    <property type="project" value="InterPro"/>
</dbReference>
<dbReference type="PANTHER" id="PTHR47396">
    <property type="entry name" value="TYPE I RESTRICTION ENZYME ECOKI R PROTEIN"/>
    <property type="match status" value="1"/>
</dbReference>
<dbReference type="InterPro" id="IPR058403">
    <property type="entry name" value="DUF8090"/>
</dbReference>
<dbReference type="GO" id="GO:0005829">
    <property type="term" value="C:cytosol"/>
    <property type="evidence" value="ECO:0007669"/>
    <property type="project" value="TreeGrafter"/>
</dbReference>
<dbReference type="InterPro" id="IPR014001">
    <property type="entry name" value="Helicase_ATP-bd"/>
</dbReference>
<dbReference type="InterPro" id="IPR001650">
    <property type="entry name" value="Helicase_C-like"/>
</dbReference>
<proteinExistence type="predicted"/>
<evidence type="ECO:0000313" key="4">
    <source>
        <dbReference type="Proteomes" id="UP000292886"/>
    </source>
</evidence>
<dbReference type="InterPro" id="IPR027417">
    <property type="entry name" value="P-loop_NTPase"/>
</dbReference>
<dbReference type="EMBL" id="CP037940">
    <property type="protein sequence ID" value="QBO36586.1"/>
    <property type="molecule type" value="Genomic_DNA"/>
</dbReference>
<dbReference type="InterPro" id="IPR025202">
    <property type="entry name" value="PLD-like_dom"/>
</dbReference>
<dbReference type="OrthoDB" id="9802848at2"/>
<dbReference type="Pfam" id="PF11907">
    <property type="entry name" value="DUF3427"/>
    <property type="match status" value="1"/>
</dbReference>
<dbReference type="CDD" id="cd18799">
    <property type="entry name" value="SF2_C_EcoAI-like"/>
    <property type="match status" value="1"/>
</dbReference>
<reference evidence="4" key="1">
    <citation type="submission" date="2019-03" db="EMBL/GenBank/DDBJ databases">
        <title>Weissella sp. 26KH-42 Genome sequencing.</title>
        <authorList>
            <person name="Heo J."/>
            <person name="Kim S.-J."/>
            <person name="Kim J.-S."/>
            <person name="Hong S.-B."/>
            <person name="Kwon S.-W."/>
        </authorList>
    </citation>
    <scope>NUCLEOTIDE SEQUENCE [LARGE SCALE GENOMIC DNA]</scope>
    <source>
        <strain evidence="4">26KH-42</strain>
    </source>
</reference>
<dbReference type="PROSITE" id="PS51194">
    <property type="entry name" value="HELICASE_CTER"/>
    <property type="match status" value="1"/>
</dbReference>
<dbReference type="SMART" id="SM00490">
    <property type="entry name" value="HELICc"/>
    <property type="match status" value="1"/>
</dbReference>
<dbReference type="SMART" id="SM00487">
    <property type="entry name" value="DEXDc"/>
    <property type="match status" value="1"/>
</dbReference>
<dbReference type="Pfam" id="PF26350">
    <property type="entry name" value="DUF8090"/>
    <property type="match status" value="1"/>
</dbReference>
<dbReference type="Gene3D" id="3.30.870.10">
    <property type="entry name" value="Endonuclease Chain A"/>
    <property type="match status" value="1"/>
</dbReference>
<dbReference type="KEGG" id="wei:EQG49_08925"/>
<dbReference type="Pfam" id="PF13091">
    <property type="entry name" value="PLDc_2"/>
    <property type="match status" value="1"/>
</dbReference>
<sequence>MEKQLLAALQHGFMQADVNMPQAFIPKLINNLPGESLLSYLQAELSTATSFTFAVAFVTEGGLLMLKSQLADLAARGIRGRLLTSTYLNFNQPKVFRELLKLSNVDVRIVADGNFHTKAYQFNHDGYQTVIVGSANLTQTALKMNTEWNVRLSSLNQGDFAQQIDTQLINLWTNAEPLTPQWITTYAENYQTPSRPQVINTKQILPKPNAMQTAALLAIQAVRQRGADKALVVSATGTGKTYLGAFDVQQVKPQKMLFVAHREQLLKQALQTFRAVLGGPASDYGILSGSQHDMRAKYLFTTVQTMAQPATHEQFDPSEFEYILIDETHRAAAPSYQRLLAYFTPTFLLGLTATPERMDGFNVYELFDYNLAYEISLQVALKEDMLVPFHYIGVADYQQGDVTIDDATDLQHLVADERVNYLVAKTAYYGYAGEQLQGLIFVSRTEEGQVLAEKLTARGIPSMYLGGQTSQAEREMAIEQLTHGQLKYLISVDIFNEGIDIPSVNQVVMMRSTQSRIVFLQQLGRGLRKEPNKAYVTVLDFIGNYQQNYLIPQAFTAKATTDKDSLRMQLRVPEVTGVSTINFEHIAQERILAAVNSVKLDANRALQLSYQQLIHKFGRVPSLLEVYRDGTLDLNTVLTKFKTYPAFIAKMTKELAPAISAEFQQQLQFVSQELVLGKRPHELLVIQALLDNNMVTTLELMAVLSGVYQSPETLDSIARVLAIKDYYTALDRKKYGVAPLVNWTGDVWAFAHQLSPFEREYLSDAVQTGLAKITSEFNLQQQFTMYQRYSRKDVLRLLNWQHDLPSLDIGGYKYDEATNTLPIFITIDKSEQQAADIAYENTFINRQTIPFFSKPQRTLQSNVEARLYDADKHHVQVEVFVKKSDDEGKLFYYLGPALANQNTSIEVQLFNERKQVQQNFVRFELLLEHEVPFDLYQALSE</sequence>
<feature type="domain" description="Helicase C-terminal" evidence="2">
    <location>
        <begin position="424"/>
        <end position="574"/>
    </location>
</feature>
<accession>A0A4P6YV23</accession>
<dbReference type="REBASE" id="305231">
    <property type="entry name" value="WspKH42ORF8925P"/>
</dbReference>
<dbReference type="Pfam" id="PF04851">
    <property type="entry name" value="ResIII"/>
    <property type="match status" value="1"/>
</dbReference>
<evidence type="ECO:0000313" key="3">
    <source>
        <dbReference type="EMBL" id="QBO36586.1"/>
    </source>
</evidence>
<dbReference type="Pfam" id="PF00271">
    <property type="entry name" value="Helicase_C"/>
    <property type="match status" value="1"/>
</dbReference>
<dbReference type="PROSITE" id="PS51192">
    <property type="entry name" value="HELICASE_ATP_BIND_1"/>
    <property type="match status" value="1"/>
</dbReference>
<dbReference type="CDD" id="cd09204">
    <property type="entry name" value="PLDc_N_DEXD_b2"/>
    <property type="match status" value="1"/>
</dbReference>
<gene>
    <name evidence="3" type="ORF">EQG49_08925</name>
</gene>
<keyword evidence="4" id="KW-1185">Reference proteome</keyword>
<dbReference type="SUPFAM" id="SSF56024">
    <property type="entry name" value="Phospholipase D/nuclease"/>
    <property type="match status" value="1"/>
</dbReference>
<dbReference type="InterPro" id="IPR021835">
    <property type="entry name" value="DUF3427"/>
</dbReference>
<dbReference type="InterPro" id="IPR006935">
    <property type="entry name" value="Helicase/UvrB_N"/>
</dbReference>
<dbReference type="GO" id="GO:0003677">
    <property type="term" value="F:DNA binding"/>
    <property type="evidence" value="ECO:0007669"/>
    <property type="project" value="InterPro"/>
</dbReference>
<name>A0A4P6YV23_9LACO</name>
<organism evidence="3 4">
    <name type="scientific">Periweissella cryptocerci</name>
    <dbReference type="NCBI Taxonomy" id="2506420"/>
    <lineage>
        <taxon>Bacteria</taxon>
        <taxon>Bacillati</taxon>
        <taxon>Bacillota</taxon>
        <taxon>Bacilli</taxon>
        <taxon>Lactobacillales</taxon>
        <taxon>Lactobacillaceae</taxon>
        <taxon>Periweissella</taxon>
    </lineage>
</organism>
<evidence type="ECO:0000259" key="2">
    <source>
        <dbReference type="PROSITE" id="PS51194"/>
    </source>
</evidence>
<protein>
    <submittedName>
        <fullName evidence="3">DUF3427 domain-containing protein</fullName>
    </submittedName>
</protein>
<feature type="domain" description="Helicase ATP-binding" evidence="1">
    <location>
        <begin position="221"/>
        <end position="355"/>
    </location>
</feature>
<dbReference type="Proteomes" id="UP000292886">
    <property type="component" value="Chromosome"/>
</dbReference>
<dbReference type="GO" id="GO:0005524">
    <property type="term" value="F:ATP binding"/>
    <property type="evidence" value="ECO:0007669"/>
    <property type="project" value="InterPro"/>
</dbReference>
<dbReference type="CDD" id="cd18032">
    <property type="entry name" value="DEXHc_RE_I_III_res"/>
    <property type="match status" value="1"/>
</dbReference>
<dbReference type="SUPFAM" id="SSF52540">
    <property type="entry name" value="P-loop containing nucleoside triphosphate hydrolases"/>
    <property type="match status" value="1"/>
</dbReference>
<dbReference type="Gene3D" id="3.40.50.300">
    <property type="entry name" value="P-loop containing nucleotide triphosphate hydrolases"/>
    <property type="match status" value="2"/>
</dbReference>
<evidence type="ECO:0000259" key="1">
    <source>
        <dbReference type="PROSITE" id="PS51192"/>
    </source>
</evidence>
<dbReference type="AlphaFoldDB" id="A0A4P6YV23"/>
<dbReference type="RefSeq" id="WP_133363663.1">
    <property type="nucleotide sequence ID" value="NZ_CP037940.1"/>
</dbReference>